<dbReference type="PROSITE" id="PS50173">
    <property type="entry name" value="UMUC"/>
    <property type="match status" value="1"/>
</dbReference>
<keyword evidence="11 16" id="KW-0460">Magnesium</keyword>
<proteinExistence type="inferred from homology"/>
<reference evidence="18 19" key="1">
    <citation type="submission" date="2017-12" db="EMBL/GenBank/DDBJ databases">
        <title>FDA dAtabase for Regulatory Grade micrObial Sequences (FDA-ARGOS): Supporting development and validation of Infectious Disease Dx tests.</title>
        <authorList>
            <person name="Hoffmann M."/>
            <person name="Allard M."/>
            <person name="Evans P."/>
            <person name="Brown E."/>
            <person name="Tallon L."/>
            <person name="Sadzewicz L."/>
            <person name="Sengamalay N."/>
            <person name="Ott S."/>
            <person name="Godinez A."/>
            <person name="Nagaraj S."/>
            <person name="Vavikolanu K."/>
            <person name="Aluvathingal J."/>
            <person name="Nadendla S."/>
            <person name="Sichtig H."/>
        </authorList>
    </citation>
    <scope>NUCLEOTIDE SEQUENCE [LARGE SCALE GENOMIC DNA]</scope>
    <source>
        <strain evidence="18 19">FDAARGOS_148</strain>
    </source>
</reference>
<organism evidence="18 19">
    <name type="scientific">Staphylococcus haemolyticus</name>
    <dbReference type="NCBI Taxonomy" id="1283"/>
    <lineage>
        <taxon>Bacteria</taxon>
        <taxon>Bacillati</taxon>
        <taxon>Bacillota</taxon>
        <taxon>Bacilli</taxon>
        <taxon>Bacillales</taxon>
        <taxon>Staphylococcaceae</taxon>
        <taxon>Staphylococcus</taxon>
    </lineage>
</organism>
<keyword evidence="8 16" id="KW-0235">DNA replication</keyword>
<dbReference type="InterPro" id="IPR036775">
    <property type="entry name" value="DNA_pol_Y-fam_lit_finger_sf"/>
</dbReference>
<sequence>MAERRIIHIDMDYFFAQVEMRDNPKLKGKPVIVGGKASTRGVVSTASYEARKYGVHSAMPMSQAHKLCPNGYYVRARFDAYREASAVIMSIFKSYTDIVEPMSLDEAYLDITHLVRPDLSASKIAMFIRRDIFEQTGLTSSAGISYNKFLAKLASGMNKPNGMKVIDYNNVNDILMNLDIGDFPGVGKASKKVMHNHDIYTGKDLYDKTEFELLRWFGKRGRGLYLKARGIDHSEVKATRVRKSVGTERTFSTDVNDDEEILQKIWELSGKTAERLSKLQKSGSTVTVKLKTYQYETFSKQRSLRKAVSRDIDIYNVAYDLYNDLKDPDVPIRLIGVTVGNLEQSTYENMTIYDFIER</sequence>
<evidence type="ECO:0000256" key="16">
    <source>
        <dbReference type="HAMAP-Rule" id="MF_01113"/>
    </source>
</evidence>
<dbReference type="GO" id="GO:0003684">
    <property type="term" value="F:damaged DNA binding"/>
    <property type="evidence" value="ECO:0007669"/>
    <property type="project" value="InterPro"/>
</dbReference>
<evidence type="ECO:0000256" key="13">
    <source>
        <dbReference type="ARBA" id="ARBA00023125"/>
    </source>
</evidence>
<dbReference type="GO" id="GO:0006281">
    <property type="term" value="P:DNA repair"/>
    <property type="evidence" value="ECO:0007669"/>
    <property type="project" value="UniProtKB-UniRule"/>
</dbReference>
<evidence type="ECO:0000256" key="3">
    <source>
        <dbReference type="ARBA" id="ARBA00011245"/>
    </source>
</evidence>
<dbReference type="RefSeq" id="WP_037551143.1">
    <property type="nucleotide sequence ID" value="NZ_CAJCFZ010000017.1"/>
</dbReference>
<evidence type="ECO:0000259" key="17">
    <source>
        <dbReference type="PROSITE" id="PS50173"/>
    </source>
</evidence>
<dbReference type="FunFam" id="3.40.1170.60:FF:000001">
    <property type="entry name" value="DNA polymerase IV"/>
    <property type="match status" value="1"/>
</dbReference>
<dbReference type="GO" id="GO:0003887">
    <property type="term" value="F:DNA-directed DNA polymerase activity"/>
    <property type="evidence" value="ECO:0007669"/>
    <property type="project" value="UniProtKB-UniRule"/>
</dbReference>
<keyword evidence="9 16" id="KW-0479">Metal-binding</keyword>
<dbReference type="NCBIfam" id="NF010731">
    <property type="entry name" value="PRK14133.1"/>
    <property type="match status" value="1"/>
</dbReference>
<dbReference type="GO" id="GO:0005829">
    <property type="term" value="C:cytosol"/>
    <property type="evidence" value="ECO:0007669"/>
    <property type="project" value="TreeGrafter"/>
</dbReference>
<dbReference type="GO" id="GO:0042276">
    <property type="term" value="P:error-prone translesion synthesis"/>
    <property type="evidence" value="ECO:0007669"/>
    <property type="project" value="TreeGrafter"/>
</dbReference>
<dbReference type="InterPro" id="IPR001126">
    <property type="entry name" value="UmuC"/>
</dbReference>
<dbReference type="PANTHER" id="PTHR11076:SF33">
    <property type="entry name" value="DNA POLYMERASE KAPPA"/>
    <property type="match status" value="1"/>
</dbReference>
<comment type="caution">
    <text evidence="18">The sequence shown here is derived from an EMBL/GenBank/DDBJ whole genome shotgun (WGS) entry which is preliminary data.</text>
</comment>
<feature type="site" description="Substrate discrimination" evidence="16">
    <location>
        <position position="15"/>
    </location>
</feature>
<dbReference type="InterPro" id="IPR050116">
    <property type="entry name" value="DNA_polymerase-Y"/>
</dbReference>
<evidence type="ECO:0000313" key="19">
    <source>
        <dbReference type="Proteomes" id="UP000053523"/>
    </source>
</evidence>
<dbReference type="InterPro" id="IPR043128">
    <property type="entry name" value="Rev_trsase/Diguanyl_cyclase"/>
</dbReference>
<comment type="subunit">
    <text evidence="3 16">Monomer.</text>
</comment>
<dbReference type="Gene3D" id="3.30.70.270">
    <property type="match status" value="1"/>
</dbReference>
<evidence type="ECO:0000256" key="1">
    <source>
        <dbReference type="ARBA" id="ARBA00004496"/>
    </source>
</evidence>
<keyword evidence="6 16" id="KW-0808">Transferase</keyword>
<dbReference type="Gene3D" id="3.40.1170.60">
    <property type="match status" value="1"/>
</dbReference>
<protein>
    <recommendedName>
        <fullName evidence="16">DNA polymerase IV</fullName>
        <shortName evidence="16">Pol IV</shortName>
        <ecNumber evidence="16">2.7.7.7</ecNumber>
    </recommendedName>
</protein>
<evidence type="ECO:0000256" key="5">
    <source>
        <dbReference type="ARBA" id="ARBA00022490"/>
    </source>
</evidence>
<dbReference type="GO" id="GO:0000287">
    <property type="term" value="F:magnesium ion binding"/>
    <property type="evidence" value="ECO:0007669"/>
    <property type="project" value="UniProtKB-UniRule"/>
</dbReference>
<keyword evidence="7 16" id="KW-0548">Nucleotidyltransferase</keyword>
<keyword evidence="12 16" id="KW-0239">DNA-directed DNA polymerase</keyword>
<feature type="domain" description="UmuC" evidence="17">
    <location>
        <begin position="6"/>
        <end position="187"/>
    </location>
</feature>
<evidence type="ECO:0000256" key="9">
    <source>
        <dbReference type="ARBA" id="ARBA00022723"/>
    </source>
</evidence>
<comment type="catalytic activity">
    <reaction evidence="15 16">
        <text>DNA(n) + a 2'-deoxyribonucleoside 5'-triphosphate = DNA(n+1) + diphosphate</text>
        <dbReference type="Rhea" id="RHEA:22508"/>
        <dbReference type="Rhea" id="RHEA-COMP:17339"/>
        <dbReference type="Rhea" id="RHEA-COMP:17340"/>
        <dbReference type="ChEBI" id="CHEBI:33019"/>
        <dbReference type="ChEBI" id="CHEBI:61560"/>
        <dbReference type="ChEBI" id="CHEBI:173112"/>
        <dbReference type="EC" id="2.7.7.7"/>
    </reaction>
</comment>
<dbReference type="GO" id="GO:0006261">
    <property type="term" value="P:DNA-templated DNA replication"/>
    <property type="evidence" value="ECO:0007669"/>
    <property type="project" value="UniProtKB-UniRule"/>
</dbReference>
<dbReference type="NCBIfam" id="NF002677">
    <property type="entry name" value="PRK02406.1"/>
    <property type="match status" value="1"/>
</dbReference>
<dbReference type="InterPro" id="IPR022880">
    <property type="entry name" value="DNApol_IV"/>
</dbReference>
<name>A0A2K0A6Z1_STAHA</name>
<evidence type="ECO:0000256" key="8">
    <source>
        <dbReference type="ARBA" id="ARBA00022705"/>
    </source>
</evidence>
<comment type="similarity">
    <text evidence="2 16">Belongs to the DNA polymerase type-Y family.</text>
</comment>
<dbReference type="Pfam" id="PF00817">
    <property type="entry name" value="IMS"/>
    <property type="match status" value="1"/>
</dbReference>
<dbReference type="InterPro" id="IPR017961">
    <property type="entry name" value="DNA_pol_Y-fam_little_finger"/>
</dbReference>
<keyword evidence="13 16" id="KW-0238">DNA-binding</keyword>
<dbReference type="HAMAP" id="MF_01113">
    <property type="entry name" value="DNApol_IV"/>
    <property type="match status" value="1"/>
</dbReference>
<feature type="binding site" evidence="16">
    <location>
        <position position="10"/>
    </location>
    <ligand>
        <name>Mg(2+)</name>
        <dbReference type="ChEBI" id="CHEBI:18420"/>
    </ligand>
</feature>
<keyword evidence="10 16" id="KW-0227">DNA damage</keyword>
<dbReference type="EC" id="2.7.7.7" evidence="16"/>
<evidence type="ECO:0000256" key="15">
    <source>
        <dbReference type="ARBA" id="ARBA00049244"/>
    </source>
</evidence>
<feature type="active site" evidence="16">
    <location>
        <position position="106"/>
    </location>
</feature>
<dbReference type="GO" id="GO:0009432">
    <property type="term" value="P:SOS response"/>
    <property type="evidence" value="ECO:0007669"/>
    <property type="project" value="TreeGrafter"/>
</dbReference>
<evidence type="ECO:0000313" key="18">
    <source>
        <dbReference type="EMBL" id="PNN20795.1"/>
    </source>
</evidence>
<dbReference type="Proteomes" id="UP000053523">
    <property type="component" value="Unassembled WGS sequence"/>
</dbReference>
<dbReference type="EMBL" id="LORN02000015">
    <property type="protein sequence ID" value="PNN20795.1"/>
    <property type="molecule type" value="Genomic_DNA"/>
</dbReference>
<dbReference type="SUPFAM" id="SSF56672">
    <property type="entry name" value="DNA/RNA polymerases"/>
    <property type="match status" value="1"/>
</dbReference>
<evidence type="ECO:0000256" key="2">
    <source>
        <dbReference type="ARBA" id="ARBA00010945"/>
    </source>
</evidence>
<evidence type="ECO:0000256" key="7">
    <source>
        <dbReference type="ARBA" id="ARBA00022695"/>
    </source>
</evidence>
<dbReference type="Pfam" id="PF11799">
    <property type="entry name" value="IMS_C"/>
    <property type="match status" value="1"/>
</dbReference>
<dbReference type="PANTHER" id="PTHR11076">
    <property type="entry name" value="DNA REPAIR POLYMERASE UMUC / TRANSFERASE FAMILY MEMBER"/>
    <property type="match status" value="1"/>
</dbReference>
<evidence type="ECO:0000256" key="10">
    <source>
        <dbReference type="ARBA" id="ARBA00022763"/>
    </source>
</evidence>
<accession>A0A2K0A6Z1</accession>
<evidence type="ECO:0000256" key="4">
    <source>
        <dbReference type="ARBA" id="ARBA00022457"/>
    </source>
</evidence>
<keyword evidence="14 16" id="KW-0234">DNA repair</keyword>
<evidence type="ECO:0000256" key="11">
    <source>
        <dbReference type="ARBA" id="ARBA00022842"/>
    </source>
</evidence>
<comment type="cofactor">
    <cofactor evidence="16">
        <name>Mg(2+)</name>
        <dbReference type="ChEBI" id="CHEBI:18420"/>
    </cofactor>
    <text evidence="16">Binds 2 magnesium ions per subunit.</text>
</comment>
<keyword evidence="5 16" id="KW-0963">Cytoplasm</keyword>
<dbReference type="FunFam" id="3.30.1490.100:FF:000004">
    <property type="entry name" value="DNA polymerase IV"/>
    <property type="match status" value="1"/>
</dbReference>
<dbReference type="Gene3D" id="3.30.1490.100">
    <property type="entry name" value="DNA polymerase, Y-family, little finger domain"/>
    <property type="match status" value="1"/>
</dbReference>
<keyword evidence="4 16" id="KW-0515">Mutator protein</keyword>
<evidence type="ECO:0000256" key="12">
    <source>
        <dbReference type="ARBA" id="ARBA00022932"/>
    </source>
</evidence>
<dbReference type="CDD" id="cd03586">
    <property type="entry name" value="PolY_Pol_IV_kappa"/>
    <property type="match status" value="1"/>
</dbReference>
<dbReference type="Gene3D" id="1.10.150.20">
    <property type="entry name" value="5' to 3' exonuclease, C-terminal subdomain"/>
    <property type="match status" value="1"/>
</dbReference>
<comment type="function">
    <text evidence="16">Poorly processive, error-prone DNA polymerase involved in untargeted mutagenesis. Copies undamaged DNA at stalled replication forks, which arise in vivo from mismatched or misaligned primer ends. These misaligned primers can be extended by PolIV. Exhibits no 3'-5' exonuclease (proofreading) activity. May be involved in translesional synthesis, in conjunction with the beta clamp from PolIII.</text>
</comment>
<dbReference type="InterPro" id="IPR043502">
    <property type="entry name" value="DNA/RNA_pol_sf"/>
</dbReference>
<comment type="subcellular location">
    <subcellularLocation>
        <location evidence="1 16">Cytoplasm</location>
    </subcellularLocation>
</comment>
<dbReference type="SUPFAM" id="SSF100879">
    <property type="entry name" value="Lesion bypass DNA polymerase (Y-family), little finger domain"/>
    <property type="match status" value="1"/>
</dbReference>
<dbReference type="AlphaFoldDB" id="A0A2K0A6Z1"/>
<evidence type="ECO:0000256" key="14">
    <source>
        <dbReference type="ARBA" id="ARBA00023204"/>
    </source>
</evidence>
<feature type="binding site" evidence="16">
    <location>
        <position position="105"/>
    </location>
    <ligand>
        <name>Mg(2+)</name>
        <dbReference type="ChEBI" id="CHEBI:18420"/>
    </ligand>
</feature>
<gene>
    <name evidence="16" type="primary">dinB</name>
    <name evidence="18" type="ORF">AL503_008345</name>
</gene>
<evidence type="ECO:0000256" key="6">
    <source>
        <dbReference type="ARBA" id="ARBA00022679"/>
    </source>
</evidence>